<feature type="transmembrane region" description="Helical" evidence="8">
    <location>
        <begin position="211"/>
        <end position="230"/>
    </location>
</feature>
<evidence type="ECO:0000256" key="6">
    <source>
        <dbReference type="ARBA" id="ARBA00022989"/>
    </source>
</evidence>
<keyword evidence="5 8" id="KW-0812">Transmembrane</keyword>
<dbReference type="GO" id="GO:0005886">
    <property type="term" value="C:plasma membrane"/>
    <property type="evidence" value="ECO:0007669"/>
    <property type="project" value="UniProtKB-SubCell"/>
</dbReference>
<evidence type="ECO:0000256" key="1">
    <source>
        <dbReference type="ARBA" id="ARBA00004651"/>
    </source>
</evidence>
<evidence type="ECO:0000256" key="5">
    <source>
        <dbReference type="ARBA" id="ARBA00022692"/>
    </source>
</evidence>
<keyword evidence="10" id="KW-1185">Reference proteome</keyword>
<proteinExistence type="inferred from homology"/>
<accession>A0A1L3MGH1</accession>
<dbReference type="EMBL" id="CP013290">
    <property type="protein sequence ID" value="APH01497.1"/>
    <property type="molecule type" value="Genomic_DNA"/>
</dbReference>
<evidence type="ECO:0000256" key="2">
    <source>
        <dbReference type="ARBA" id="ARBA00009142"/>
    </source>
</evidence>
<dbReference type="KEGG" id="jte:ASJ30_08085"/>
<evidence type="ECO:0000256" key="3">
    <source>
        <dbReference type="ARBA" id="ARBA00022448"/>
    </source>
</evidence>
<dbReference type="AlphaFoldDB" id="A0A1L3MGH1"/>
<feature type="transmembrane region" description="Helical" evidence="8">
    <location>
        <begin position="186"/>
        <end position="204"/>
    </location>
</feature>
<name>A0A1L3MGH1_9MICO</name>
<feature type="transmembrane region" description="Helical" evidence="8">
    <location>
        <begin position="77"/>
        <end position="96"/>
    </location>
</feature>
<feature type="transmembrane region" description="Helical" evidence="8">
    <location>
        <begin position="140"/>
        <end position="166"/>
    </location>
</feature>
<comment type="similarity">
    <text evidence="2 8">Belongs to the 4-toluene sulfonate uptake permease (TSUP) (TC 2.A.102) family.</text>
</comment>
<protein>
    <recommendedName>
        <fullName evidence="8">Probable membrane transporter protein</fullName>
    </recommendedName>
</protein>
<reference evidence="9 10" key="1">
    <citation type="submission" date="2015-11" db="EMBL/GenBank/DDBJ databases">
        <authorList>
            <person name="Zhang Y."/>
            <person name="Guo Z."/>
        </authorList>
    </citation>
    <scope>NUCLEOTIDE SEQUENCE [LARGE SCALE GENOMIC DNA]</scope>
    <source>
        <strain evidence="9 10">YFY001</strain>
    </source>
</reference>
<dbReference type="PANTHER" id="PTHR30269:SF0">
    <property type="entry name" value="MEMBRANE TRANSPORTER PROTEIN YFCA-RELATED"/>
    <property type="match status" value="1"/>
</dbReference>
<keyword evidence="3" id="KW-0813">Transport</keyword>
<gene>
    <name evidence="9" type="ORF">ASJ30_08085</name>
</gene>
<dbReference type="InterPro" id="IPR052017">
    <property type="entry name" value="TSUP"/>
</dbReference>
<evidence type="ECO:0000313" key="9">
    <source>
        <dbReference type="EMBL" id="APH01497.1"/>
    </source>
</evidence>
<comment type="subcellular location">
    <subcellularLocation>
        <location evidence="1 8">Cell membrane</location>
        <topology evidence="1 8">Multi-pass membrane protein</topology>
    </subcellularLocation>
</comment>
<sequence length="257" mass="26233">MSWLEMGAVILAGVWAGAINTLVGSGTLVTFPVLLALGTPAVTANVSNSIGLVAGGVSGTIGYLPELKGMGRRVAQLVPMSVLGAITGALLLLWLPPEAFEAVVPVLIGIGILLVIFGPRLQAWTKSRHEEGGSMPTSHLVALMAGVLVAGVYGGYFGAAQGVILIGLLSALSTEPLQSLNGLKNVLGLFVNAVGSLVFIITAPDLIDWRLAALVGVGAILGGVLGSRYGRRLPPNALRAVIVVVGVAGLVKFVFFP</sequence>
<feature type="transmembrane region" description="Helical" evidence="8">
    <location>
        <begin position="102"/>
        <end position="119"/>
    </location>
</feature>
<feature type="transmembrane region" description="Helical" evidence="8">
    <location>
        <begin position="46"/>
        <end position="65"/>
    </location>
</feature>
<keyword evidence="6 8" id="KW-1133">Transmembrane helix</keyword>
<organism evidence="9 10">
    <name type="scientific">Janibacter indicus</name>
    <dbReference type="NCBI Taxonomy" id="857417"/>
    <lineage>
        <taxon>Bacteria</taxon>
        <taxon>Bacillati</taxon>
        <taxon>Actinomycetota</taxon>
        <taxon>Actinomycetes</taxon>
        <taxon>Micrococcales</taxon>
        <taxon>Intrasporangiaceae</taxon>
        <taxon>Janibacter</taxon>
    </lineage>
</organism>
<dbReference type="RefSeq" id="WP_072624647.1">
    <property type="nucleotide sequence ID" value="NZ_CP013290.1"/>
</dbReference>
<evidence type="ECO:0000256" key="4">
    <source>
        <dbReference type="ARBA" id="ARBA00022475"/>
    </source>
</evidence>
<feature type="transmembrane region" description="Helical" evidence="8">
    <location>
        <begin position="236"/>
        <end position="255"/>
    </location>
</feature>
<dbReference type="Proteomes" id="UP000182938">
    <property type="component" value="Chromosome"/>
</dbReference>
<evidence type="ECO:0000313" key="10">
    <source>
        <dbReference type="Proteomes" id="UP000182938"/>
    </source>
</evidence>
<dbReference type="InterPro" id="IPR002781">
    <property type="entry name" value="TM_pro_TauE-like"/>
</dbReference>
<evidence type="ECO:0000256" key="7">
    <source>
        <dbReference type="ARBA" id="ARBA00023136"/>
    </source>
</evidence>
<keyword evidence="4 8" id="KW-1003">Cell membrane</keyword>
<keyword evidence="7 8" id="KW-0472">Membrane</keyword>
<dbReference type="PANTHER" id="PTHR30269">
    <property type="entry name" value="TRANSMEMBRANE PROTEIN YFCA"/>
    <property type="match status" value="1"/>
</dbReference>
<evidence type="ECO:0000256" key="8">
    <source>
        <dbReference type="RuleBase" id="RU363041"/>
    </source>
</evidence>
<dbReference type="Pfam" id="PF01925">
    <property type="entry name" value="TauE"/>
    <property type="match status" value="1"/>
</dbReference>